<dbReference type="Pfam" id="PF00903">
    <property type="entry name" value="Glyoxalase"/>
    <property type="match status" value="1"/>
</dbReference>
<dbReference type="PANTHER" id="PTHR36503">
    <property type="entry name" value="BLR2520 PROTEIN"/>
    <property type="match status" value="1"/>
</dbReference>
<dbReference type="PANTHER" id="PTHR36503:SF2">
    <property type="entry name" value="BLR2408 PROTEIN"/>
    <property type="match status" value="1"/>
</dbReference>
<dbReference type="Gene3D" id="3.10.180.10">
    <property type="entry name" value="2,3-Dihydroxybiphenyl 1,2-Dioxygenase, domain 1"/>
    <property type="match status" value="1"/>
</dbReference>
<sequence>MSPPVFGCLQRPAPHFILQSSVYLRIRCWLTNESASLVTIPQPGPAYLPRRDAAKTDAFYQSLGFQKNDMFSDENATSWMLSDEIFVMSLNGDKASFGEGSKQMLNALSAESSEEVDTFVKNAPENGGAIYREAKSGAPGMYSAAVSDPDGHVWEIVYMDMSAWVEGNASS</sequence>
<dbReference type="AlphaFoldDB" id="A0A7W8YCI1"/>
<comment type="caution">
    <text evidence="2">The sequence shown here is derived from an EMBL/GenBank/DDBJ whole genome shotgun (WGS) entry which is preliminary data.</text>
</comment>
<dbReference type="RefSeq" id="WP_246361668.1">
    <property type="nucleotide sequence ID" value="NZ_JACHBL010000001.1"/>
</dbReference>
<dbReference type="InterPro" id="IPR004360">
    <property type="entry name" value="Glyas_Fos-R_dOase_dom"/>
</dbReference>
<dbReference type="SUPFAM" id="SSF54593">
    <property type="entry name" value="Glyoxalase/Bleomycin resistance protein/Dihydroxybiphenyl dioxygenase"/>
    <property type="match status" value="1"/>
</dbReference>
<accession>A0A7W8YCI1</accession>
<feature type="domain" description="VOC" evidence="1">
    <location>
        <begin position="42"/>
        <end position="159"/>
    </location>
</feature>
<protein>
    <recommendedName>
        <fullName evidence="1">VOC domain-containing protein</fullName>
    </recommendedName>
</protein>
<dbReference type="InterPro" id="IPR037523">
    <property type="entry name" value="VOC_core"/>
</dbReference>
<dbReference type="InterPro" id="IPR029068">
    <property type="entry name" value="Glyas_Bleomycin-R_OHBP_Dase"/>
</dbReference>
<dbReference type="PROSITE" id="PS51819">
    <property type="entry name" value="VOC"/>
    <property type="match status" value="1"/>
</dbReference>
<evidence type="ECO:0000259" key="1">
    <source>
        <dbReference type="PROSITE" id="PS51819"/>
    </source>
</evidence>
<reference evidence="2 3" key="1">
    <citation type="submission" date="2020-08" db="EMBL/GenBank/DDBJ databases">
        <title>Sequencing the genomes of 1000 actinobacteria strains.</title>
        <authorList>
            <person name="Klenk H.-P."/>
        </authorList>
    </citation>
    <scope>NUCLEOTIDE SEQUENCE [LARGE SCALE GENOMIC DNA]</scope>
    <source>
        <strain evidence="2 3">DSM 23694</strain>
    </source>
</reference>
<name>A0A7W8YCI1_9MICC</name>
<evidence type="ECO:0000313" key="2">
    <source>
        <dbReference type="EMBL" id="MBB5598967.1"/>
    </source>
</evidence>
<dbReference type="Proteomes" id="UP000523863">
    <property type="component" value="Unassembled WGS sequence"/>
</dbReference>
<gene>
    <name evidence="2" type="ORF">BKA12_002047</name>
</gene>
<keyword evidence="3" id="KW-1185">Reference proteome</keyword>
<dbReference type="EMBL" id="JACHBL010000001">
    <property type="protein sequence ID" value="MBB5598967.1"/>
    <property type="molecule type" value="Genomic_DNA"/>
</dbReference>
<evidence type="ECO:0000313" key="3">
    <source>
        <dbReference type="Proteomes" id="UP000523863"/>
    </source>
</evidence>
<proteinExistence type="predicted"/>
<organism evidence="2 3">
    <name type="scientific">Neomicrococcus lactis</name>
    <dbReference type="NCBI Taxonomy" id="732241"/>
    <lineage>
        <taxon>Bacteria</taxon>
        <taxon>Bacillati</taxon>
        <taxon>Actinomycetota</taxon>
        <taxon>Actinomycetes</taxon>
        <taxon>Micrococcales</taxon>
        <taxon>Micrococcaceae</taxon>
        <taxon>Neomicrococcus</taxon>
    </lineage>
</organism>